<dbReference type="SMART" id="SM00342">
    <property type="entry name" value="HTH_ARAC"/>
    <property type="match status" value="1"/>
</dbReference>
<dbReference type="SUPFAM" id="SSF46689">
    <property type="entry name" value="Homeodomain-like"/>
    <property type="match status" value="1"/>
</dbReference>
<evidence type="ECO:0000256" key="2">
    <source>
        <dbReference type="ARBA" id="ARBA00023125"/>
    </source>
</evidence>
<dbReference type="InterPro" id="IPR009057">
    <property type="entry name" value="Homeodomain-like_sf"/>
</dbReference>
<keyword evidence="6" id="KW-1185">Reference proteome</keyword>
<keyword evidence="1" id="KW-0805">Transcription regulation</keyword>
<proteinExistence type="predicted"/>
<organism evidence="5 6">
    <name type="scientific">Pelomonas baiyunensis</name>
    <dbReference type="NCBI Taxonomy" id="3299026"/>
    <lineage>
        <taxon>Bacteria</taxon>
        <taxon>Pseudomonadati</taxon>
        <taxon>Pseudomonadota</taxon>
        <taxon>Betaproteobacteria</taxon>
        <taxon>Burkholderiales</taxon>
        <taxon>Sphaerotilaceae</taxon>
        <taxon>Roseateles</taxon>
    </lineage>
</organism>
<protein>
    <submittedName>
        <fullName evidence="5">Helix-turn-helix domain-containing protein</fullName>
    </submittedName>
</protein>
<dbReference type="PROSITE" id="PS01124">
    <property type="entry name" value="HTH_ARAC_FAMILY_2"/>
    <property type="match status" value="1"/>
</dbReference>
<feature type="domain" description="HTH araC/xylS-type" evidence="4">
    <location>
        <begin position="180"/>
        <end position="263"/>
    </location>
</feature>
<keyword evidence="3" id="KW-0804">Transcription</keyword>
<dbReference type="RefSeq" id="WP_394385694.1">
    <property type="nucleotide sequence ID" value="NZ_JBIGIB010000004.1"/>
</dbReference>
<reference evidence="5 6" key="1">
    <citation type="submission" date="2024-08" db="EMBL/GenBank/DDBJ databases">
        <authorList>
            <person name="Lu H."/>
        </authorList>
    </citation>
    <scope>NUCLEOTIDE SEQUENCE [LARGE SCALE GENOMIC DNA]</scope>
    <source>
        <strain evidence="5 6">BYS87W</strain>
    </source>
</reference>
<keyword evidence="2" id="KW-0238">DNA-binding</keyword>
<dbReference type="PANTHER" id="PTHR46796">
    <property type="entry name" value="HTH-TYPE TRANSCRIPTIONAL ACTIVATOR RHAS-RELATED"/>
    <property type="match status" value="1"/>
</dbReference>
<dbReference type="EMBL" id="JBIGIB010000004">
    <property type="protein sequence ID" value="MFG6467819.1"/>
    <property type="molecule type" value="Genomic_DNA"/>
</dbReference>
<evidence type="ECO:0000313" key="5">
    <source>
        <dbReference type="EMBL" id="MFG6467819.1"/>
    </source>
</evidence>
<dbReference type="InterPro" id="IPR050204">
    <property type="entry name" value="AraC_XylS_family_regulators"/>
</dbReference>
<accession>A0ABW7H0Q4</accession>
<evidence type="ECO:0000256" key="3">
    <source>
        <dbReference type="ARBA" id="ARBA00023163"/>
    </source>
</evidence>
<evidence type="ECO:0000313" key="6">
    <source>
        <dbReference type="Proteomes" id="UP001606303"/>
    </source>
</evidence>
<dbReference type="Gene3D" id="1.10.10.60">
    <property type="entry name" value="Homeodomain-like"/>
    <property type="match status" value="1"/>
</dbReference>
<evidence type="ECO:0000256" key="1">
    <source>
        <dbReference type="ARBA" id="ARBA00023015"/>
    </source>
</evidence>
<evidence type="ECO:0000259" key="4">
    <source>
        <dbReference type="PROSITE" id="PS01124"/>
    </source>
</evidence>
<comment type="caution">
    <text evidence="5">The sequence shown here is derived from an EMBL/GenBank/DDBJ whole genome shotgun (WGS) entry which is preliminary data.</text>
</comment>
<name>A0ABW7H0Q4_9BURK</name>
<dbReference type="Proteomes" id="UP001606303">
    <property type="component" value="Unassembled WGS sequence"/>
</dbReference>
<sequence length="276" mass="30716">MHPIFHFSPPSPALQGWVRQHQVIRLRFARGVAVPVKPYWPRPAAALAFYLRDPEWVASVPGAAARCKPRAVLIGQPTAATWRQGGADFAVYQIEFEPGALHRLTGLPLNPLTNDCLDAEAVFPASFRHLVERLAQHDTAAPWIAEVEAWLLTQVSAPRRGLAAADAVALQLLSGASTGLDDLARQHGLEVRQLRRQFEARLGVSPRLFARVARFDRLVRSANAVPDARWLDLALDAGYHDHQHLARDFREFTGLAPSAFRALELQAPERQFGFRE</sequence>
<dbReference type="InterPro" id="IPR018060">
    <property type="entry name" value="HTH_AraC"/>
</dbReference>
<dbReference type="Pfam" id="PF12833">
    <property type="entry name" value="HTH_18"/>
    <property type="match status" value="1"/>
</dbReference>
<gene>
    <name evidence="5" type="ORF">ACG01O_14430</name>
</gene>